<dbReference type="InterPro" id="IPR024192">
    <property type="entry name" value="Fosfomycin_R_FomA-type"/>
</dbReference>
<evidence type="ECO:0000313" key="15">
    <source>
        <dbReference type="Proteomes" id="UP000740329"/>
    </source>
</evidence>
<evidence type="ECO:0000256" key="5">
    <source>
        <dbReference type="ARBA" id="ARBA00022741"/>
    </source>
</evidence>
<dbReference type="GO" id="GO:0102043">
    <property type="term" value="F:isopentenyl phosphate kinase activity"/>
    <property type="evidence" value="ECO:0007669"/>
    <property type="project" value="UniProtKB-EC"/>
</dbReference>
<evidence type="ECO:0000259" key="13">
    <source>
        <dbReference type="Pfam" id="PF00696"/>
    </source>
</evidence>
<keyword evidence="4 10" id="KW-0808">Transferase</keyword>
<evidence type="ECO:0000256" key="7">
    <source>
        <dbReference type="ARBA" id="ARBA00022840"/>
    </source>
</evidence>
<dbReference type="NCBIfam" id="NF040647">
    <property type="entry name" value="IPPK_Arch"/>
    <property type="match status" value="1"/>
</dbReference>
<feature type="binding site" evidence="11">
    <location>
        <position position="190"/>
    </location>
    <ligand>
        <name>ATP</name>
        <dbReference type="ChEBI" id="CHEBI:30616"/>
    </ligand>
</feature>
<feature type="site" description="Transition state stabilizer" evidence="12">
    <location>
        <position position="15"/>
    </location>
</feature>
<dbReference type="Pfam" id="PF00696">
    <property type="entry name" value="AA_kinase"/>
    <property type="match status" value="1"/>
</dbReference>
<protein>
    <recommendedName>
        <fullName evidence="3 10">Isopentenyl phosphate kinase</fullName>
        <shortName evidence="10">IPK</shortName>
        <ecNumber evidence="2 10">2.7.4.26</ecNumber>
    </recommendedName>
</protein>
<accession>A0A8J7URJ7</accession>
<comment type="subunit">
    <text evidence="10">Homodimer.</text>
</comment>
<feature type="binding site" evidence="11">
    <location>
        <position position="232"/>
    </location>
    <ligand>
        <name>ATP</name>
        <dbReference type="ChEBI" id="CHEBI:30616"/>
    </ligand>
</feature>
<dbReference type="GO" id="GO:0005829">
    <property type="term" value="C:cytosol"/>
    <property type="evidence" value="ECO:0007669"/>
    <property type="project" value="TreeGrafter"/>
</dbReference>
<evidence type="ECO:0000256" key="4">
    <source>
        <dbReference type="ARBA" id="ARBA00022679"/>
    </source>
</evidence>
<evidence type="ECO:0000313" key="14">
    <source>
        <dbReference type="EMBL" id="MBP2200712.1"/>
    </source>
</evidence>
<feature type="binding site" evidence="11">
    <location>
        <position position="64"/>
    </location>
    <ligand>
        <name>ATP</name>
        <dbReference type="ChEBI" id="CHEBI:30616"/>
    </ligand>
</feature>
<dbReference type="Gene3D" id="3.40.1160.10">
    <property type="entry name" value="Acetylglutamate kinase-like"/>
    <property type="match status" value="1"/>
</dbReference>
<dbReference type="PANTHER" id="PTHR43654">
    <property type="entry name" value="GLUTAMATE 5-KINASE"/>
    <property type="match status" value="1"/>
</dbReference>
<evidence type="ECO:0000256" key="9">
    <source>
        <dbReference type="ARBA" id="ARBA00049063"/>
    </source>
</evidence>
<evidence type="ECO:0000256" key="11">
    <source>
        <dbReference type="PIRSR" id="PIRSR016496-1"/>
    </source>
</evidence>
<dbReference type="PANTHER" id="PTHR43654:SF1">
    <property type="entry name" value="ISOPENTENYL PHOSPHATE KINASE"/>
    <property type="match status" value="1"/>
</dbReference>
<dbReference type="GO" id="GO:0016301">
    <property type="term" value="F:kinase activity"/>
    <property type="evidence" value="ECO:0007669"/>
    <property type="project" value="UniProtKB-KW"/>
</dbReference>
<dbReference type="GO" id="GO:0016114">
    <property type="term" value="P:terpenoid biosynthetic process"/>
    <property type="evidence" value="ECO:0007669"/>
    <property type="project" value="TreeGrafter"/>
</dbReference>
<feature type="binding site" evidence="11">
    <location>
        <position position="68"/>
    </location>
    <ligand>
        <name>substrate</name>
    </ligand>
</feature>
<dbReference type="SUPFAM" id="SSF53633">
    <property type="entry name" value="Carbamate kinase-like"/>
    <property type="match status" value="1"/>
</dbReference>
<dbReference type="EMBL" id="JAGGMV010000001">
    <property type="protein sequence ID" value="MBP2200712.1"/>
    <property type="molecule type" value="Genomic_DNA"/>
</dbReference>
<feature type="domain" description="Aspartate/glutamate/uridylate kinase" evidence="13">
    <location>
        <begin position="1"/>
        <end position="238"/>
    </location>
</feature>
<comment type="function">
    <text evidence="10">Catalyzes the formation of isopentenyl diphosphate (IPP), the building block of all isoprenoids.</text>
</comment>
<keyword evidence="7 10" id="KW-0067">ATP-binding</keyword>
<feature type="binding site" evidence="11">
    <location>
        <begin position="6"/>
        <end position="10"/>
    </location>
    <ligand>
        <name>ATP</name>
        <dbReference type="ChEBI" id="CHEBI:30616"/>
    </ligand>
</feature>
<name>A0A8J7URJ7_METVO</name>
<reference evidence="14" key="1">
    <citation type="submission" date="2021-03" db="EMBL/GenBank/DDBJ databases">
        <title>Genomic Encyclopedia of Type Strains, Phase IV (KMG-V): Genome sequencing to study the core and pangenomes of soil and plant-associated prokaryotes.</title>
        <authorList>
            <person name="Whitman W."/>
        </authorList>
    </citation>
    <scope>NUCLEOTIDE SEQUENCE</scope>
    <source>
        <strain evidence="14">C4</strain>
    </source>
</reference>
<feature type="binding site" evidence="11">
    <location>
        <position position="63"/>
    </location>
    <ligand>
        <name>substrate</name>
    </ligand>
</feature>
<evidence type="ECO:0000256" key="8">
    <source>
        <dbReference type="ARBA" id="ARBA00023229"/>
    </source>
</evidence>
<dbReference type="AlphaFoldDB" id="A0A8J7URJ7"/>
<evidence type="ECO:0000256" key="6">
    <source>
        <dbReference type="ARBA" id="ARBA00022777"/>
    </source>
</evidence>
<proteinExistence type="inferred from homology"/>
<keyword evidence="6 10" id="KW-0418">Kinase</keyword>
<comment type="catalytic activity">
    <reaction evidence="9 10">
        <text>isopentenyl phosphate + ATP = isopentenyl diphosphate + ADP</text>
        <dbReference type="Rhea" id="RHEA:33963"/>
        <dbReference type="ChEBI" id="CHEBI:30616"/>
        <dbReference type="ChEBI" id="CHEBI:65078"/>
        <dbReference type="ChEBI" id="CHEBI:128769"/>
        <dbReference type="ChEBI" id="CHEBI:456216"/>
        <dbReference type="EC" id="2.7.4.26"/>
    </reaction>
</comment>
<evidence type="ECO:0000256" key="3">
    <source>
        <dbReference type="ARBA" id="ARBA00017267"/>
    </source>
</evidence>
<feature type="binding site" evidence="11">
    <location>
        <position position="169"/>
    </location>
    <ligand>
        <name>substrate</name>
    </ligand>
</feature>
<dbReference type="RefSeq" id="WP_209590094.1">
    <property type="nucleotide sequence ID" value="NZ_JAGGMV010000001.1"/>
</dbReference>
<keyword evidence="8" id="KW-0414">Isoprene biosynthesis</keyword>
<dbReference type="Proteomes" id="UP000740329">
    <property type="component" value="Unassembled WGS sequence"/>
</dbReference>
<organism evidence="14 15">
    <name type="scientific">Methanococcus voltae</name>
    <dbReference type="NCBI Taxonomy" id="2188"/>
    <lineage>
        <taxon>Archaea</taxon>
        <taxon>Methanobacteriati</taxon>
        <taxon>Methanobacteriota</taxon>
        <taxon>Methanomada group</taxon>
        <taxon>Methanococci</taxon>
        <taxon>Methanococcales</taxon>
        <taxon>Methanococcaceae</taxon>
        <taxon>Methanococcus</taxon>
    </lineage>
</organism>
<dbReference type="InterPro" id="IPR001048">
    <property type="entry name" value="Asp/Glu/Uridylate_kinase"/>
</dbReference>
<dbReference type="InterPro" id="IPR036393">
    <property type="entry name" value="AceGlu_kinase-like_sf"/>
</dbReference>
<evidence type="ECO:0000256" key="1">
    <source>
        <dbReference type="ARBA" id="ARBA00010540"/>
    </source>
</evidence>
<dbReference type="CDD" id="cd04241">
    <property type="entry name" value="AAK_FomA-like"/>
    <property type="match status" value="1"/>
</dbReference>
<dbReference type="EC" id="2.7.4.26" evidence="2 10"/>
<sequence length="269" mass="30323">MLIVLKLGGSILCDKNIPYSVKWDNLSRICKEIKQFFDEKLMKNPENSINNQEKPKLIIIHGGGSFGHPVAKKHIIKDNNGNSRFVDMESGYWEIQKAMRKFNDIVISELHSYGIPAVSIQPSSFAMFNKEGLHFDLTVIKKMLDKNLVPVIHGDIVLDELNEYKIFSGDHALPYLSKELKPDLSLHASDVEGVWDNNKDIINTISSENIEDVKKSLSFSSKEDVTGGMYLKVMECFNSGVTSIIFNGNKKDNVYKALNNNVNGTIIEK</sequence>
<dbReference type="PIRSF" id="PIRSF016496">
    <property type="entry name" value="Kin_FomA"/>
    <property type="match status" value="1"/>
</dbReference>
<comment type="similarity">
    <text evidence="1 10">Belongs to the isopentenyl phosphate kinase family.</text>
</comment>
<comment type="caution">
    <text evidence="14">The sequence shown here is derived from an EMBL/GenBank/DDBJ whole genome shotgun (WGS) entry which is preliminary data.</text>
</comment>
<evidence type="ECO:0000256" key="12">
    <source>
        <dbReference type="PIRSR" id="PIRSR016496-2"/>
    </source>
</evidence>
<evidence type="ECO:0000256" key="2">
    <source>
        <dbReference type="ARBA" id="ARBA00012908"/>
    </source>
</evidence>
<dbReference type="GO" id="GO:0005524">
    <property type="term" value="F:ATP binding"/>
    <property type="evidence" value="ECO:0007669"/>
    <property type="project" value="UniProtKB-KW"/>
</dbReference>
<feature type="binding site" evidence="11">
    <location>
        <position position="228"/>
    </location>
    <ligand>
        <name>ATP</name>
        <dbReference type="ChEBI" id="CHEBI:30616"/>
    </ligand>
</feature>
<keyword evidence="5 10" id="KW-0547">Nucleotide-binding</keyword>
<evidence type="ECO:0000256" key="10">
    <source>
        <dbReference type="PIRNR" id="PIRNR016496"/>
    </source>
</evidence>
<gene>
    <name evidence="14" type="ORF">J3E07_000110</name>
</gene>